<comment type="subcellular location">
    <subcellularLocation>
        <location evidence="1 7 8">Nucleus</location>
    </subcellularLocation>
</comment>
<reference evidence="11" key="1">
    <citation type="submission" date="2018-11" db="EMBL/GenBank/DDBJ databases">
        <title>Henneguya salminicola genome and transcriptome.</title>
        <authorList>
            <person name="Yahalomi D."/>
            <person name="Atkinson S.D."/>
            <person name="Neuhof M."/>
            <person name="Chang E.S."/>
            <person name="Philippe H."/>
            <person name="Cartwright P."/>
            <person name="Bartholomew J.L."/>
            <person name="Huchon D."/>
        </authorList>
    </citation>
    <scope>NUCLEOTIDE SEQUENCE</scope>
    <source>
        <strain evidence="11">Hz1</strain>
        <tissue evidence="11">Whole</tissue>
    </source>
</reference>
<evidence type="ECO:0000256" key="6">
    <source>
        <dbReference type="ARBA" id="ARBA00023242"/>
    </source>
</evidence>
<dbReference type="Pfam" id="PF00046">
    <property type="entry name" value="Homeodomain"/>
    <property type="match status" value="1"/>
</dbReference>
<evidence type="ECO:0000313" key="11">
    <source>
        <dbReference type="EMBL" id="NDJ92148.1"/>
    </source>
</evidence>
<dbReference type="PROSITE" id="PS00027">
    <property type="entry name" value="HOMEOBOX_1"/>
    <property type="match status" value="1"/>
</dbReference>
<dbReference type="GO" id="GO:0005634">
    <property type="term" value="C:nucleus"/>
    <property type="evidence" value="ECO:0007669"/>
    <property type="project" value="UniProtKB-SubCell"/>
</dbReference>
<evidence type="ECO:0000256" key="9">
    <source>
        <dbReference type="SAM" id="MobiDB-lite"/>
    </source>
</evidence>
<dbReference type="EMBL" id="GHBP01000127">
    <property type="protein sequence ID" value="NDJ92148.1"/>
    <property type="molecule type" value="Transcribed_RNA"/>
</dbReference>
<dbReference type="SMART" id="SM00389">
    <property type="entry name" value="HOX"/>
    <property type="match status" value="1"/>
</dbReference>
<dbReference type="SUPFAM" id="SSF46689">
    <property type="entry name" value="Homeodomain-like"/>
    <property type="match status" value="1"/>
</dbReference>
<evidence type="ECO:0000256" key="4">
    <source>
        <dbReference type="ARBA" id="ARBA00023125"/>
    </source>
</evidence>
<keyword evidence="5 7" id="KW-0371">Homeobox</keyword>
<dbReference type="Gene3D" id="1.10.10.60">
    <property type="entry name" value="Homeodomain-like"/>
    <property type="match status" value="1"/>
</dbReference>
<feature type="region of interest" description="Disordered" evidence="9">
    <location>
        <begin position="260"/>
        <end position="321"/>
    </location>
</feature>
<dbReference type="GO" id="GO:0045944">
    <property type="term" value="P:positive regulation of transcription by RNA polymerase II"/>
    <property type="evidence" value="ECO:0007669"/>
    <property type="project" value="UniProtKB-ARBA"/>
</dbReference>
<keyword evidence="6 7" id="KW-0539">Nucleus</keyword>
<dbReference type="InterPro" id="IPR009057">
    <property type="entry name" value="Homeodomain-like_sf"/>
</dbReference>
<proteinExistence type="predicted"/>
<feature type="DNA-binding region" description="Homeobox" evidence="7">
    <location>
        <begin position="30"/>
        <end position="89"/>
    </location>
</feature>
<evidence type="ECO:0000256" key="8">
    <source>
        <dbReference type="RuleBase" id="RU000682"/>
    </source>
</evidence>
<organism evidence="11">
    <name type="scientific">Henneguya salminicola</name>
    <name type="common">Myxosporean</name>
    <dbReference type="NCBI Taxonomy" id="69463"/>
    <lineage>
        <taxon>Eukaryota</taxon>
        <taxon>Metazoa</taxon>
        <taxon>Cnidaria</taxon>
        <taxon>Myxozoa</taxon>
        <taxon>Myxosporea</taxon>
        <taxon>Bivalvulida</taxon>
        <taxon>Platysporina</taxon>
        <taxon>Myxobolidae</taxon>
        <taxon>Henneguya</taxon>
    </lineage>
</organism>
<protein>
    <submittedName>
        <fullName evidence="11">Homeobox protein OTX2-B (Trinotate prediction)</fullName>
    </submittedName>
</protein>
<evidence type="ECO:0000256" key="3">
    <source>
        <dbReference type="ARBA" id="ARBA00022902"/>
    </source>
</evidence>
<sequence length="321" mass="36769">MNGYPYYNTVNMHFRDPNIVGNEPDYPRKQRRERTTFTRNQLDILEDLFSKTHYPDVFMREEVAKNINLPESRVQVWFKNRRAKYRHRARQVGATSGKQDNQGKQFLKQTTTHTEKPEGERQNTGGVNQLHQGIVQSDMNSNVMGAGNELLYNLWRTVNSPNQSIQNSVPYNMMMPAQWSQSSNFNVQNPNVYRNIEVPGQMMRNMGNMPGVNFIGQNMVPTTLEQNMMMSASLPGLMSHMSSSSGQQMHGMPELDISSERNKSNEEQIKQSMQTQQDLKPGTPNQGKKMSKDKVDSWMNVSNLSEEERNAPKNQSSPSKG</sequence>
<dbReference type="CDD" id="cd00086">
    <property type="entry name" value="homeodomain"/>
    <property type="match status" value="1"/>
</dbReference>
<dbReference type="PANTHER" id="PTHR45793">
    <property type="entry name" value="HOMEOBOX PROTEIN"/>
    <property type="match status" value="1"/>
</dbReference>
<accession>A0A6G3MDN4</accession>
<dbReference type="AlphaFoldDB" id="A0A6G3MDN4"/>
<dbReference type="PROSITE" id="PS50071">
    <property type="entry name" value="HOMEOBOX_2"/>
    <property type="match status" value="1"/>
</dbReference>
<dbReference type="PANTHER" id="PTHR45793:SF5">
    <property type="entry name" value="HOMEOTIC PROTEIN OCELLILESS"/>
    <property type="match status" value="1"/>
</dbReference>
<dbReference type="InterPro" id="IPR017970">
    <property type="entry name" value="Homeobox_CS"/>
</dbReference>
<feature type="compositionally biased region" description="Basic and acidic residues" evidence="9">
    <location>
        <begin position="260"/>
        <end position="269"/>
    </location>
</feature>
<dbReference type="GO" id="GO:0007399">
    <property type="term" value="P:nervous system development"/>
    <property type="evidence" value="ECO:0007669"/>
    <property type="project" value="UniProtKB-KW"/>
</dbReference>
<name>A0A6G3MDN4_HENSL</name>
<keyword evidence="2" id="KW-0217">Developmental protein</keyword>
<feature type="domain" description="Homeobox" evidence="10">
    <location>
        <begin position="28"/>
        <end position="88"/>
    </location>
</feature>
<evidence type="ECO:0000259" key="10">
    <source>
        <dbReference type="PROSITE" id="PS50071"/>
    </source>
</evidence>
<evidence type="ECO:0000256" key="1">
    <source>
        <dbReference type="ARBA" id="ARBA00004123"/>
    </source>
</evidence>
<evidence type="ECO:0000256" key="5">
    <source>
        <dbReference type="ARBA" id="ARBA00023155"/>
    </source>
</evidence>
<feature type="compositionally biased region" description="Polar residues" evidence="9">
    <location>
        <begin position="312"/>
        <end position="321"/>
    </location>
</feature>
<keyword evidence="3" id="KW-0524">Neurogenesis</keyword>
<keyword evidence="4 7" id="KW-0238">DNA-binding</keyword>
<evidence type="ECO:0000256" key="2">
    <source>
        <dbReference type="ARBA" id="ARBA00022473"/>
    </source>
</evidence>
<evidence type="ECO:0000256" key="7">
    <source>
        <dbReference type="PROSITE-ProRule" id="PRU00108"/>
    </source>
</evidence>
<feature type="compositionally biased region" description="Polar residues" evidence="9">
    <location>
        <begin position="270"/>
        <end position="288"/>
    </location>
</feature>
<dbReference type="GO" id="GO:0000978">
    <property type="term" value="F:RNA polymerase II cis-regulatory region sequence-specific DNA binding"/>
    <property type="evidence" value="ECO:0007669"/>
    <property type="project" value="TreeGrafter"/>
</dbReference>
<dbReference type="InterPro" id="IPR001356">
    <property type="entry name" value="HD"/>
</dbReference>
<dbReference type="FunFam" id="1.10.10.60:FF:000068">
    <property type="entry name" value="Orthodenticle homeobox 1"/>
    <property type="match status" value="1"/>
</dbReference>
<dbReference type="GO" id="GO:0000981">
    <property type="term" value="F:DNA-binding transcription factor activity, RNA polymerase II-specific"/>
    <property type="evidence" value="ECO:0007669"/>
    <property type="project" value="InterPro"/>
</dbReference>